<sequence>MTPLLVLGSALNLSLHWINRSTQSTLPQPLKPLPSSCCETRWKTFKIKMLHPLALPQHQPMPQLQTLSQHQLL</sequence>
<dbReference type="AlphaFoldDB" id="A0AAD6PQS8"/>
<protein>
    <submittedName>
        <fullName evidence="1">Uncharacterized protein</fullName>
    </submittedName>
</protein>
<dbReference type="EMBL" id="JAQIZT010000018">
    <property type="protein sequence ID" value="KAJ6957670.1"/>
    <property type="molecule type" value="Genomic_DNA"/>
</dbReference>
<evidence type="ECO:0000313" key="1">
    <source>
        <dbReference type="EMBL" id="KAJ6957670.1"/>
    </source>
</evidence>
<comment type="caution">
    <text evidence="1">The sequence shown here is derived from an EMBL/GenBank/DDBJ whole genome shotgun (WGS) entry which is preliminary data.</text>
</comment>
<reference evidence="1 2" key="1">
    <citation type="journal article" date="2023" name="Mol. Ecol. Resour.">
        <title>Chromosome-level genome assembly of a triploid poplar Populus alba 'Berolinensis'.</title>
        <authorList>
            <person name="Chen S."/>
            <person name="Yu Y."/>
            <person name="Wang X."/>
            <person name="Wang S."/>
            <person name="Zhang T."/>
            <person name="Zhou Y."/>
            <person name="He R."/>
            <person name="Meng N."/>
            <person name="Wang Y."/>
            <person name="Liu W."/>
            <person name="Liu Z."/>
            <person name="Liu J."/>
            <person name="Guo Q."/>
            <person name="Huang H."/>
            <person name="Sederoff R.R."/>
            <person name="Wang G."/>
            <person name="Qu G."/>
            <person name="Chen S."/>
        </authorList>
    </citation>
    <scope>NUCLEOTIDE SEQUENCE [LARGE SCALE GENOMIC DNA]</scope>
    <source>
        <strain evidence="1">SC-2020</strain>
    </source>
</reference>
<keyword evidence="2" id="KW-1185">Reference proteome</keyword>
<gene>
    <name evidence="1" type="ORF">NC653_039592</name>
</gene>
<evidence type="ECO:0000313" key="2">
    <source>
        <dbReference type="Proteomes" id="UP001164929"/>
    </source>
</evidence>
<proteinExistence type="predicted"/>
<name>A0AAD6PQS8_9ROSI</name>
<accession>A0AAD6PQS8</accession>
<organism evidence="1 2">
    <name type="scientific">Populus alba x Populus x berolinensis</name>
    <dbReference type="NCBI Taxonomy" id="444605"/>
    <lineage>
        <taxon>Eukaryota</taxon>
        <taxon>Viridiplantae</taxon>
        <taxon>Streptophyta</taxon>
        <taxon>Embryophyta</taxon>
        <taxon>Tracheophyta</taxon>
        <taxon>Spermatophyta</taxon>
        <taxon>Magnoliopsida</taxon>
        <taxon>eudicotyledons</taxon>
        <taxon>Gunneridae</taxon>
        <taxon>Pentapetalae</taxon>
        <taxon>rosids</taxon>
        <taxon>fabids</taxon>
        <taxon>Malpighiales</taxon>
        <taxon>Salicaceae</taxon>
        <taxon>Saliceae</taxon>
        <taxon>Populus</taxon>
    </lineage>
</organism>
<dbReference type="Proteomes" id="UP001164929">
    <property type="component" value="Chromosome 18"/>
</dbReference>